<protein>
    <recommendedName>
        <fullName evidence="3">Snake toxin/toxin-like domain-containing protein</fullName>
    </recommendedName>
</protein>
<dbReference type="Gene3D" id="3.40.50.410">
    <property type="entry name" value="von Willebrand factor, type A domain"/>
    <property type="match status" value="1"/>
</dbReference>
<dbReference type="InterPro" id="IPR045860">
    <property type="entry name" value="Snake_toxin-like_sf"/>
</dbReference>
<evidence type="ECO:0000256" key="1">
    <source>
        <dbReference type="ARBA" id="ARBA00022729"/>
    </source>
</evidence>
<accession>A0ABY7EBY4</accession>
<dbReference type="SUPFAM" id="SSF57302">
    <property type="entry name" value="Snake toxin-like"/>
    <property type="match status" value="1"/>
</dbReference>
<dbReference type="EMBL" id="CP111016">
    <property type="protein sequence ID" value="WAR04646.1"/>
    <property type="molecule type" value="Genomic_DNA"/>
</dbReference>
<evidence type="ECO:0000313" key="5">
    <source>
        <dbReference type="Proteomes" id="UP001164746"/>
    </source>
</evidence>
<dbReference type="InterPro" id="IPR035076">
    <property type="entry name" value="Toxin/TOLIP"/>
</dbReference>
<feature type="domain" description="Snake toxin/toxin-like" evidence="3">
    <location>
        <begin position="17"/>
        <end position="94"/>
    </location>
</feature>
<evidence type="ECO:0000313" key="4">
    <source>
        <dbReference type="EMBL" id="WAR04646.1"/>
    </source>
</evidence>
<keyword evidence="5" id="KW-1185">Reference proteome</keyword>
<sequence length="281" mass="30842">MCESDWSKQQLVSGRALTCYHCIDPVTDVQSCTATKQCQMGEKCMTSEVSSSKDGHHEYRLNCASNMMCDGSMIFSIVGRRDISSHCCSVDLCNQPDATATCQRDIYILVEAFLHDDKTTDMLLSQFLSALASSLPADSQASLAVFDRGIYFLVHFADSTQLLNYNTSTFISPHHSILDYDRTMHDLRNVLQHQDNGARANASDAVLFITNDRSDDRNHGHLHLHGSYLDGLASSVTVIDVGSRNPALASLLATDANHEIAVPTYQGLMSVVPQVVSLLCS</sequence>
<dbReference type="SUPFAM" id="SSF53300">
    <property type="entry name" value="vWA-like"/>
    <property type="match status" value="1"/>
</dbReference>
<dbReference type="PANTHER" id="PTHR10036:SF3">
    <property type="entry name" value="PROTEIN SLEEPLESS-RELATED"/>
    <property type="match status" value="1"/>
</dbReference>
<evidence type="ECO:0000256" key="2">
    <source>
        <dbReference type="ARBA" id="ARBA00023157"/>
    </source>
</evidence>
<dbReference type="Pfam" id="PF00087">
    <property type="entry name" value="Toxin_TOLIP"/>
    <property type="match status" value="1"/>
</dbReference>
<dbReference type="Gene3D" id="2.10.60.10">
    <property type="entry name" value="CD59"/>
    <property type="match status" value="1"/>
</dbReference>
<gene>
    <name evidence="4" type="ORF">MAR_020015</name>
</gene>
<dbReference type="Proteomes" id="UP001164746">
    <property type="component" value="Chromosome 5"/>
</dbReference>
<reference evidence="4" key="1">
    <citation type="submission" date="2022-11" db="EMBL/GenBank/DDBJ databases">
        <title>Centuries of genome instability and evolution in soft-shell clam transmissible cancer (bioRxiv).</title>
        <authorList>
            <person name="Hart S.F.M."/>
            <person name="Yonemitsu M.A."/>
            <person name="Giersch R.M."/>
            <person name="Beal B.F."/>
            <person name="Arriagada G."/>
            <person name="Davis B.W."/>
            <person name="Ostrander E.A."/>
            <person name="Goff S.P."/>
            <person name="Metzger M.J."/>
        </authorList>
    </citation>
    <scope>NUCLEOTIDE SEQUENCE</scope>
    <source>
        <strain evidence="4">MELC-2E11</strain>
        <tissue evidence="4">Siphon/mantle</tissue>
    </source>
</reference>
<name>A0ABY7EBY4_MYAAR</name>
<organism evidence="4 5">
    <name type="scientific">Mya arenaria</name>
    <name type="common">Soft-shell clam</name>
    <dbReference type="NCBI Taxonomy" id="6604"/>
    <lineage>
        <taxon>Eukaryota</taxon>
        <taxon>Metazoa</taxon>
        <taxon>Spiralia</taxon>
        <taxon>Lophotrochozoa</taxon>
        <taxon>Mollusca</taxon>
        <taxon>Bivalvia</taxon>
        <taxon>Autobranchia</taxon>
        <taxon>Heteroconchia</taxon>
        <taxon>Euheterodonta</taxon>
        <taxon>Imparidentia</taxon>
        <taxon>Neoheterodontei</taxon>
        <taxon>Myida</taxon>
        <taxon>Myoidea</taxon>
        <taxon>Myidae</taxon>
        <taxon>Mya</taxon>
    </lineage>
</organism>
<proteinExistence type="predicted"/>
<dbReference type="InterPro" id="IPR036465">
    <property type="entry name" value="vWFA_dom_sf"/>
</dbReference>
<dbReference type="PANTHER" id="PTHR10036">
    <property type="entry name" value="CD59 GLYCOPROTEIN"/>
    <property type="match status" value="1"/>
</dbReference>
<evidence type="ECO:0000259" key="3">
    <source>
        <dbReference type="Pfam" id="PF00087"/>
    </source>
</evidence>
<keyword evidence="2" id="KW-1015">Disulfide bond</keyword>
<keyword evidence="1" id="KW-0732">Signal</keyword>